<dbReference type="EMBL" id="KY684105">
    <property type="protein sequence ID" value="ARF10919.1"/>
    <property type="molecule type" value="Genomic_DNA"/>
</dbReference>
<protein>
    <submittedName>
        <fullName evidence="1">Uncharacterized protein</fullName>
    </submittedName>
</protein>
<accession>A0A1V0SGS4</accession>
<evidence type="ECO:0000313" key="1">
    <source>
        <dbReference type="EMBL" id="ARF10919.1"/>
    </source>
</evidence>
<organism evidence="1">
    <name type="scientific">Hokovirus HKV1</name>
    <dbReference type="NCBI Taxonomy" id="1977638"/>
    <lineage>
        <taxon>Viruses</taxon>
        <taxon>Varidnaviria</taxon>
        <taxon>Bamfordvirae</taxon>
        <taxon>Nucleocytoviricota</taxon>
        <taxon>Megaviricetes</taxon>
        <taxon>Imitervirales</taxon>
        <taxon>Mimiviridae</taxon>
        <taxon>Klosneuvirinae</taxon>
        <taxon>Hokovirus</taxon>
    </lineage>
</organism>
<name>A0A1V0SGS4_9VIRU</name>
<gene>
    <name evidence="1" type="ORF">Hokovirus_3_192</name>
</gene>
<sequence length="246" mass="27288">MTSYYKYIFPCITEGIPVETGYISTLPTACPNNNTHEVNIDASRVIGTIQDKVMVIKQNTTIDVKYFKTDYYEINIPANSTVSKDITYPYNVGIYTTTYMATLNNIGDELNVYVAPNGTAGLLADNVDIGATTLSLATTYFTVSPGMYLKLTDGVNTDELGEIKSISNTGVITFTNPTSHSFVTNNIVKFYIYRVKNLLIVNDKNITVGKNKIEASPVPANTVMRFTYKNNGNIDKKFSFIMEIGY</sequence>
<reference evidence="1" key="1">
    <citation type="journal article" date="2017" name="Science">
        <title>Giant viruses with an expanded complement of translation system components.</title>
        <authorList>
            <person name="Schulz F."/>
            <person name="Yutin N."/>
            <person name="Ivanova N.N."/>
            <person name="Ortega D.R."/>
            <person name="Lee T.K."/>
            <person name="Vierheilig J."/>
            <person name="Daims H."/>
            <person name="Horn M."/>
            <person name="Wagner M."/>
            <person name="Jensen G.J."/>
            <person name="Kyrpides N.C."/>
            <person name="Koonin E.V."/>
            <person name="Woyke T."/>
        </authorList>
    </citation>
    <scope>NUCLEOTIDE SEQUENCE</scope>
    <source>
        <strain evidence="1">HKV1</strain>
    </source>
</reference>
<proteinExistence type="predicted"/>